<sequence>MFRFLRRITLLSALIGAAVWIYQNLLNQQGDDENWTEAQSAPDLR</sequence>
<gene>
    <name evidence="1" type="ORF">UFOPK1726_00015</name>
</gene>
<accession>A0A6J6DSF8</accession>
<organism evidence="1">
    <name type="scientific">freshwater metagenome</name>
    <dbReference type="NCBI Taxonomy" id="449393"/>
    <lineage>
        <taxon>unclassified sequences</taxon>
        <taxon>metagenomes</taxon>
        <taxon>ecological metagenomes</taxon>
    </lineage>
</organism>
<name>A0A6J6DSF8_9ZZZZ</name>
<dbReference type="AlphaFoldDB" id="A0A6J6DSF8"/>
<protein>
    <submittedName>
        <fullName evidence="1">Unannotated protein</fullName>
    </submittedName>
</protein>
<proteinExistence type="predicted"/>
<reference evidence="1" key="1">
    <citation type="submission" date="2020-05" db="EMBL/GenBank/DDBJ databases">
        <authorList>
            <person name="Chiriac C."/>
            <person name="Salcher M."/>
            <person name="Ghai R."/>
            <person name="Kavagutti S V."/>
        </authorList>
    </citation>
    <scope>NUCLEOTIDE SEQUENCE</scope>
</reference>
<dbReference type="EMBL" id="CAEZTT010000001">
    <property type="protein sequence ID" value="CAB4566436.1"/>
    <property type="molecule type" value="Genomic_DNA"/>
</dbReference>
<evidence type="ECO:0000313" key="1">
    <source>
        <dbReference type="EMBL" id="CAB4566436.1"/>
    </source>
</evidence>